<feature type="transmembrane region" description="Helical" evidence="1">
    <location>
        <begin position="245"/>
        <end position="266"/>
    </location>
</feature>
<feature type="transmembrane region" description="Helical" evidence="1">
    <location>
        <begin position="450"/>
        <end position="469"/>
    </location>
</feature>
<keyword evidence="1" id="KW-0472">Membrane</keyword>
<evidence type="ECO:0008006" key="4">
    <source>
        <dbReference type="Google" id="ProtNLM"/>
    </source>
</evidence>
<dbReference type="EMBL" id="VHQG01000002">
    <property type="protein sequence ID" value="TPW75991.1"/>
    <property type="molecule type" value="Genomic_DNA"/>
</dbReference>
<feature type="transmembrane region" description="Helical" evidence="1">
    <location>
        <begin position="171"/>
        <end position="188"/>
    </location>
</feature>
<feature type="transmembrane region" description="Helical" evidence="1">
    <location>
        <begin position="341"/>
        <end position="364"/>
    </location>
</feature>
<reference evidence="2 3" key="1">
    <citation type="submission" date="2019-06" db="EMBL/GenBank/DDBJ databases">
        <authorList>
            <person name="Li F."/>
        </authorList>
    </citation>
    <scope>NUCLEOTIDE SEQUENCE [LARGE SCALE GENOMIC DNA]</scope>
    <source>
        <strain evidence="2 3">10F1D-1</strain>
    </source>
</reference>
<feature type="transmembrane region" description="Helical" evidence="1">
    <location>
        <begin position="91"/>
        <end position="111"/>
    </location>
</feature>
<feature type="transmembrane region" description="Helical" evidence="1">
    <location>
        <begin position="28"/>
        <end position="47"/>
    </location>
</feature>
<gene>
    <name evidence="2" type="ORF">FJ657_09165</name>
</gene>
<keyword evidence="3" id="KW-1185">Reference proteome</keyword>
<keyword evidence="1" id="KW-1133">Transmembrane helix</keyword>
<accession>A0A506XTF4</accession>
<feature type="transmembrane region" description="Helical" evidence="1">
    <location>
        <begin position="117"/>
        <end position="140"/>
    </location>
</feature>
<proteinExistence type="predicted"/>
<dbReference type="RefSeq" id="WP_141163348.1">
    <property type="nucleotide sequence ID" value="NZ_VHQG01000002.1"/>
</dbReference>
<dbReference type="AlphaFoldDB" id="A0A506XTF4"/>
<dbReference type="OrthoDB" id="3752109at2"/>
<name>A0A506XTF4_9MICO</name>
<keyword evidence="1" id="KW-0812">Transmembrane</keyword>
<sequence length="740" mass="79693">MTATASVPEVRAPAPSARERLRSGATAILPPLLAVVATVVGALLPLLRNPRHYYWDDTVGAAVGVWQRVPDALLHGRIPFLELDMWRGGNLIAEAATGMWNPVIVAIMFITRPFDDMAVAITVAKIIMFAICALGVYALAGSYGARRWAAAAVAPVLPLSGWALFMDGAAWINGTAIMAFAPWAWWALRRAFIRGGRARDILIAAIAGYLVCATGNPYGMLVLAVAFLGIGIEALVTRQFRALRWIIPLGAAIVLLNVIVYLPFLLTSSVGIRANQGTFNDEEMTPSLSNLLGMSVPVYKPYIRQFGLPYMSYPGVYLAWFALPLLPWFDWRSLRAHWRKLVSVGVVGVVFLLMVLGPTQIGMFRWPARLLPFLFLALVVVLAVLISAGIVTTKWRLRAALTAIIVGFGAWMAFSDGPPSWKWIGVTSVATLALIWIITRWSRSSARVSVVLLLGTVLFTGSQAAVTPFNGNVSDFHVPASRSALTEHFEAITRGRTIQVVDWYHDARDLKPDELWTGVMLGNMYAATGIESLTAYSGIGFNAADKALCENYNGGSCKKLWTKLWTPAGDDGTLLVDLIGADTVIVQKGYVAHPTAPSGWSKTSENPWVIVYQRDAADDDPAGRITHASGDAEVRDDESASAYSETATVSTSEESTVTFARLAWPGYSATLDGRALPVETGPAGLLQVTIPADTDSGRLQVSFAPPGSTAGIAAGAAGLLIIVVLMVLARRRTREAASID</sequence>
<feature type="transmembrane region" description="Helical" evidence="1">
    <location>
        <begin position="397"/>
        <end position="414"/>
    </location>
</feature>
<organism evidence="2 3">
    <name type="scientific">Schumannella soli</name>
    <dbReference type="NCBI Taxonomy" id="2590779"/>
    <lineage>
        <taxon>Bacteria</taxon>
        <taxon>Bacillati</taxon>
        <taxon>Actinomycetota</taxon>
        <taxon>Actinomycetes</taxon>
        <taxon>Micrococcales</taxon>
        <taxon>Microbacteriaceae</taxon>
        <taxon>Schumannella</taxon>
    </lineage>
</organism>
<feature type="transmembrane region" description="Helical" evidence="1">
    <location>
        <begin position="710"/>
        <end position="729"/>
    </location>
</feature>
<comment type="caution">
    <text evidence="2">The sequence shown here is derived from an EMBL/GenBank/DDBJ whole genome shotgun (WGS) entry which is preliminary data.</text>
</comment>
<evidence type="ECO:0000313" key="3">
    <source>
        <dbReference type="Proteomes" id="UP000316252"/>
    </source>
</evidence>
<evidence type="ECO:0000256" key="1">
    <source>
        <dbReference type="SAM" id="Phobius"/>
    </source>
</evidence>
<protein>
    <recommendedName>
        <fullName evidence="4">YfhO family protein</fullName>
    </recommendedName>
</protein>
<feature type="transmembrane region" description="Helical" evidence="1">
    <location>
        <begin position="420"/>
        <end position="438"/>
    </location>
</feature>
<feature type="transmembrane region" description="Helical" evidence="1">
    <location>
        <begin position="370"/>
        <end position="390"/>
    </location>
</feature>
<evidence type="ECO:0000313" key="2">
    <source>
        <dbReference type="EMBL" id="TPW75991.1"/>
    </source>
</evidence>
<feature type="transmembrane region" description="Helical" evidence="1">
    <location>
        <begin position="310"/>
        <end position="329"/>
    </location>
</feature>
<feature type="transmembrane region" description="Helical" evidence="1">
    <location>
        <begin position="200"/>
        <end position="216"/>
    </location>
</feature>
<dbReference type="Proteomes" id="UP000316252">
    <property type="component" value="Unassembled WGS sequence"/>
</dbReference>